<dbReference type="Proteomes" id="UP000317624">
    <property type="component" value="Unassembled WGS sequence"/>
</dbReference>
<accession>A0A558BY60</accession>
<proteinExistence type="predicted"/>
<name>A0A558BY60_9BACT</name>
<gene>
    <name evidence="1" type="ORF">FNT36_08435</name>
</gene>
<reference evidence="1 2" key="1">
    <citation type="submission" date="2019-07" db="EMBL/GenBank/DDBJ databases">
        <title>Hymenobacter sp. straun FUR1 Genome sequencing and assembly.</title>
        <authorList>
            <person name="Chhetri G."/>
        </authorList>
    </citation>
    <scope>NUCLEOTIDE SEQUENCE [LARGE SCALE GENOMIC DNA]</scope>
    <source>
        <strain evidence="1 2">Fur1</strain>
    </source>
</reference>
<dbReference type="AlphaFoldDB" id="A0A558BY60"/>
<keyword evidence="2" id="KW-1185">Reference proteome</keyword>
<dbReference type="RefSeq" id="WP_144846368.1">
    <property type="nucleotide sequence ID" value="NZ_VMRJ01000002.1"/>
</dbReference>
<evidence type="ECO:0000313" key="2">
    <source>
        <dbReference type="Proteomes" id="UP000317624"/>
    </source>
</evidence>
<evidence type="ECO:0000313" key="1">
    <source>
        <dbReference type="EMBL" id="TVT41458.1"/>
    </source>
</evidence>
<comment type="caution">
    <text evidence="1">The sequence shown here is derived from an EMBL/GenBank/DDBJ whole genome shotgun (WGS) entry which is preliminary data.</text>
</comment>
<evidence type="ECO:0008006" key="3">
    <source>
        <dbReference type="Google" id="ProtNLM"/>
    </source>
</evidence>
<sequence length="233" mass="25779">MGRRRIGSRQAGARWVGSLALGLLGGQVQGQTPSGWAFKVTPQHLVLSGFWIEAEHACPRHPTQTLTLGAQVYWGPTGRPDVADDPNRRRYNELVRGAGLQAQHRFYLSAPRAGQAFATGLYVGYSPQVQYFRLHFGRNDQWHEEIGPGDLPYLVYGPLRYRETVLRYGVAAQAGYQLALASWALLDVYAGVGVRKSHSWSTFGESQFQSGPSDYAHQGVYFPAGFKLGVVLQ</sequence>
<dbReference type="EMBL" id="VMRJ01000002">
    <property type="protein sequence ID" value="TVT41458.1"/>
    <property type="molecule type" value="Genomic_DNA"/>
</dbReference>
<organism evidence="1 2">
    <name type="scientific">Hymenobacter setariae</name>
    <dbReference type="NCBI Taxonomy" id="2594794"/>
    <lineage>
        <taxon>Bacteria</taxon>
        <taxon>Pseudomonadati</taxon>
        <taxon>Bacteroidota</taxon>
        <taxon>Cytophagia</taxon>
        <taxon>Cytophagales</taxon>
        <taxon>Hymenobacteraceae</taxon>
        <taxon>Hymenobacter</taxon>
    </lineage>
</organism>
<dbReference type="OrthoDB" id="876200at2"/>
<protein>
    <recommendedName>
        <fullName evidence="3">DUF3575 domain-containing protein</fullName>
    </recommendedName>
</protein>